<sequence length="298" mass="31584">MARITGGVDLTGAELNDHGSLIVVGASVAGDLDLRNSRLSGRLDVSSAVLQGDLRLDGAAFGQADGISLRASGMSARRLEFSPARPPGRVELDHAAVAVLADRRGAWPASSGQVTLDQFTYQSLVSDMSVRERLAWLATGTPHAEPGPYNQLAACLRATGLAREAGQVLREKLRRSARTRGRIWQAWGLLQDITVGYGYQPGRAVAGVLGLLLAGTLFFSRVTCGPTAGPCPIKADEHPDWDPFMYCLDLLVPLISLGHDTAWDPTGWSKTVALVLIVAGWVLVTTVAAAAARALTRP</sequence>
<comment type="caution">
    <text evidence="2">The sequence shown here is derived from an EMBL/GenBank/DDBJ whole genome shotgun (WGS) entry which is preliminary data.</text>
</comment>
<keyword evidence="1" id="KW-1133">Transmembrane helix</keyword>
<evidence type="ECO:0000313" key="2">
    <source>
        <dbReference type="EMBL" id="NJP98771.1"/>
    </source>
</evidence>
<dbReference type="EMBL" id="JAATEP010000107">
    <property type="protein sequence ID" value="NJP98771.1"/>
    <property type="molecule type" value="Genomic_DNA"/>
</dbReference>
<keyword evidence="3" id="KW-1185">Reference proteome</keyword>
<gene>
    <name evidence="2" type="ORF">HCN51_56730</name>
</gene>
<proteinExistence type="predicted"/>
<name>A0ABX1BLZ9_9ACTN</name>
<dbReference type="Proteomes" id="UP000696294">
    <property type="component" value="Unassembled WGS sequence"/>
</dbReference>
<evidence type="ECO:0008006" key="4">
    <source>
        <dbReference type="Google" id="ProtNLM"/>
    </source>
</evidence>
<feature type="transmembrane region" description="Helical" evidence="1">
    <location>
        <begin position="272"/>
        <end position="295"/>
    </location>
</feature>
<protein>
    <recommendedName>
        <fullName evidence="4">Membrane-associated oxidoreductase</fullName>
    </recommendedName>
</protein>
<accession>A0ABX1BLZ9</accession>
<reference evidence="2 3" key="1">
    <citation type="submission" date="2020-03" db="EMBL/GenBank/DDBJ databases">
        <title>WGS of actinomycetes isolated from Thailand.</title>
        <authorList>
            <person name="Thawai C."/>
        </authorList>
    </citation>
    <scope>NUCLEOTIDE SEQUENCE [LARGE SCALE GENOMIC DNA]</scope>
    <source>
        <strain evidence="2 3">FMUSA5-5</strain>
    </source>
</reference>
<keyword evidence="1" id="KW-0472">Membrane</keyword>
<keyword evidence="1" id="KW-0812">Transmembrane</keyword>
<organism evidence="2 3">
    <name type="scientific">Nonomuraea composti</name>
    <dbReference type="NCBI Taxonomy" id="2720023"/>
    <lineage>
        <taxon>Bacteria</taxon>
        <taxon>Bacillati</taxon>
        <taxon>Actinomycetota</taxon>
        <taxon>Actinomycetes</taxon>
        <taxon>Streptosporangiales</taxon>
        <taxon>Streptosporangiaceae</taxon>
        <taxon>Nonomuraea</taxon>
    </lineage>
</organism>
<evidence type="ECO:0000256" key="1">
    <source>
        <dbReference type="SAM" id="Phobius"/>
    </source>
</evidence>
<evidence type="ECO:0000313" key="3">
    <source>
        <dbReference type="Proteomes" id="UP000696294"/>
    </source>
</evidence>
<dbReference type="RefSeq" id="WP_168022068.1">
    <property type="nucleotide sequence ID" value="NZ_JAATEP010000107.1"/>
</dbReference>